<comment type="subcellular location">
    <subcellularLocation>
        <location evidence="1">Cell outer membrane</location>
    </subcellularLocation>
</comment>
<comment type="caution">
    <text evidence="10">The sequence shown here is derived from an EMBL/GenBank/DDBJ whole genome shotgun (WGS) entry which is preliminary data.</text>
</comment>
<feature type="chain" id="PRO_5001462244" evidence="9">
    <location>
        <begin position="23"/>
        <end position="497"/>
    </location>
</feature>
<evidence type="ECO:0000313" key="11">
    <source>
        <dbReference type="Proteomes" id="UP000021816"/>
    </source>
</evidence>
<evidence type="ECO:0000256" key="5">
    <source>
        <dbReference type="ARBA" id="ARBA00022692"/>
    </source>
</evidence>
<dbReference type="Pfam" id="PF02321">
    <property type="entry name" value="OEP"/>
    <property type="match status" value="2"/>
</dbReference>
<keyword evidence="9" id="KW-0732">Signal</keyword>
<keyword evidence="6" id="KW-0472">Membrane</keyword>
<dbReference type="GO" id="GO:0009279">
    <property type="term" value="C:cell outer membrane"/>
    <property type="evidence" value="ECO:0007669"/>
    <property type="project" value="UniProtKB-SubCell"/>
</dbReference>
<dbReference type="InterPro" id="IPR003423">
    <property type="entry name" value="OMP_efflux"/>
</dbReference>
<keyword evidence="7" id="KW-0998">Cell outer membrane</keyword>
<dbReference type="InterPro" id="IPR051906">
    <property type="entry name" value="TolC-like"/>
</dbReference>
<keyword evidence="5" id="KW-0812">Transmembrane</keyword>
<reference evidence="10 11" key="1">
    <citation type="submission" date="2014-02" db="EMBL/GenBank/DDBJ databases">
        <title>Expanding our view of genomic diversity in Candidatus Accumulibacter clades.</title>
        <authorList>
            <person name="Skennerton C.T."/>
            <person name="Barr J.J."/>
            <person name="Slater F.R."/>
            <person name="Bond P.L."/>
            <person name="Tyson G.W."/>
        </authorList>
    </citation>
    <scope>NUCLEOTIDE SEQUENCE [LARGE SCALE GENOMIC DNA]</scope>
    <source>
        <strain evidence="11">BA-92</strain>
    </source>
</reference>
<feature type="compositionally biased region" description="Polar residues" evidence="8">
    <location>
        <begin position="487"/>
        <end position="497"/>
    </location>
</feature>
<dbReference type="STRING" id="1454003.AW10_00536"/>
<evidence type="ECO:0000256" key="4">
    <source>
        <dbReference type="ARBA" id="ARBA00022452"/>
    </source>
</evidence>
<evidence type="ECO:0000256" key="2">
    <source>
        <dbReference type="ARBA" id="ARBA00007613"/>
    </source>
</evidence>
<evidence type="ECO:0000256" key="9">
    <source>
        <dbReference type="SAM" id="SignalP"/>
    </source>
</evidence>
<dbReference type="GO" id="GO:1990281">
    <property type="term" value="C:efflux pump complex"/>
    <property type="evidence" value="ECO:0007669"/>
    <property type="project" value="TreeGrafter"/>
</dbReference>
<dbReference type="NCBIfam" id="TIGR01844">
    <property type="entry name" value="type_I_sec_TolC"/>
    <property type="match status" value="1"/>
</dbReference>
<dbReference type="PANTHER" id="PTHR30026:SF20">
    <property type="entry name" value="OUTER MEMBRANE PROTEIN TOLC"/>
    <property type="match status" value="1"/>
</dbReference>
<organism evidence="10 11">
    <name type="scientific">Candidatus Accumulibacter appositus</name>
    <dbReference type="NCBI Taxonomy" id="1454003"/>
    <lineage>
        <taxon>Bacteria</taxon>
        <taxon>Pseudomonadati</taxon>
        <taxon>Pseudomonadota</taxon>
        <taxon>Betaproteobacteria</taxon>
        <taxon>Candidatus Accumulibacter</taxon>
    </lineage>
</organism>
<feature type="signal peptide" evidence="9">
    <location>
        <begin position="1"/>
        <end position="22"/>
    </location>
</feature>
<comment type="similarity">
    <text evidence="2">Belongs to the outer membrane factor (OMF) (TC 1.B.17) family.</text>
</comment>
<feature type="compositionally biased region" description="Low complexity" evidence="8">
    <location>
        <begin position="454"/>
        <end position="468"/>
    </location>
</feature>
<proteinExistence type="inferred from homology"/>
<gene>
    <name evidence="10" type="primary">tolC_1</name>
    <name evidence="10" type="ORF">AW10_00536</name>
</gene>
<dbReference type="Gene3D" id="1.20.1600.10">
    <property type="entry name" value="Outer membrane efflux proteins (OEP)"/>
    <property type="match status" value="1"/>
</dbReference>
<name>A0A011QU99_9PROT</name>
<dbReference type="SUPFAM" id="SSF56954">
    <property type="entry name" value="Outer membrane efflux proteins (OEP)"/>
    <property type="match status" value="1"/>
</dbReference>
<dbReference type="EMBL" id="JEMX01000011">
    <property type="protein sequence ID" value="EXI82429.1"/>
    <property type="molecule type" value="Genomic_DNA"/>
</dbReference>
<dbReference type="Proteomes" id="UP000021816">
    <property type="component" value="Unassembled WGS sequence"/>
</dbReference>
<dbReference type="GO" id="GO:0015562">
    <property type="term" value="F:efflux transmembrane transporter activity"/>
    <property type="evidence" value="ECO:0007669"/>
    <property type="project" value="InterPro"/>
</dbReference>
<evidence type="ECO:0000256" key="3">
    <source>
        <dbReference type="ARBA" id="ARBA00022448"/>
    </source>
</evidence>
<evidence type="ECO:0000256" key="1">
    <source>
        <dbReference type="ARBA" id="ARBA00004442"/>
    </source>
</evidence>
<keyword evidence="3" id="KW-0813">Transport</keyword>
<dbReference type="PANTHER" id="PTHR30026">
    <property type="entry name" value="OUTER MEMBRANE PROTEIN TOLC"/>
    <property type="match status" value="1"/>
</dbReference>
<evidence type="ECO:0000313" key="10">
    <source>
        <dbReference type="EMBL" id="EXI82429.1"/>
    </source>
</evidence>
<dbReference type="AlphaFoldDB" id="A0A011QU99"/>
<dbReference type="InterPro" id="IPR010130">
    <property type="entry name" value="T1SS_OMP_TolC"/>
</dbReference>
<dbReference type="GO" id="GO:0015288">
    <property type="term" value="F:porin activity"/>
    <property type="evidence" value="ECO:0007669"/>
    <property type="project" value="TreeGrafter"/>
</dbReference>
<evidence type="ECO:0000256" key="7">
    <source>
        <dbReference type="ARBA" id="ARBA00023237"/>
    </source>
</evidence>
<accession>A0A011QU99</accession>
<evidence type="ECO:0000256" key="6">
    <source>
        <dbReference type="ARBA" id="ARBA00023136"/>
    </source>
</evidence>
<keyword evidence="4" id="KW-1134">Transmembrane beta strand</keyword>
<feature type="region of interest" description="Disordered" evidence="8">
    <location>
        <begin position="454"/>
        <end position="497"/>
    </location>
</feature>
<protein>
    <submittedName>
        <fullName evidence="10">Outer membrane protein TolC</fullName>
    </submittedName>
</protein>
<sequence precursor="true">MRKCLVSLTACSLALLSSGVFATGLLDAYRAARQNDPAFQAARFERDAGQYAIDIGRAGLLPTISITGSYSKNTGERQSTTVDVTQDLDYYDKQAAITLRQPLFNYESYVRYQQGGVQVAYSNAVFDRKEAELASKVSTAYFEALLALERLTLADAEIAAYGAQRELAERLRRGGEGTITEIAEAESRLEFARANRAEALDRVAVTRRVLEGMTGAPMRDLWVLQPDFIPTGIVPSQLDEWSALAQEHNPEIRARRKVVELSGLEVERARAGHLPQLDLVARAMKAENETISTLNQKSSINTVGVQLNIPLFAGGRVSALTGQAIANRGRSMAELDLASNEVMVEVKRQFLAVETGVGRVAAYRKAVDASIVAVEGTKRGMRAGIRTNTDVLDAERQMFFAKRDLAQARYEFLASTLLLKTAAGVLSEKDVAEIEALLVPQYDGGRATPVAVKASGGAPYASGGSASDSDGRINMPSDSKVAAQAAGQANSENAASR</sequence>
<evidence type="ECO:0000256" key="8">
    <source>
        <dbReference type="SAM" id="MobiDB-lite"/>
    </source>
</evidence>
<dbReference type="PATRIC" id="fig|1454003.3.peg.552"/>